<protein>
    <submittedName>
        <fullName evidence="2">Uncharacterized protein</fullName>
    </submittedName>
</protein>
<keyword evidence="3" id="KW-1185">Reference proteome</keyword>
<organism evidence="2 3">
    <name type="scientific">Pseudoalteromonas aliena SW19</name>
    <dbReference type="NCBI Taxonomy" id="1314866"/>
    <lineage>
        <taxon>Bacteria</taxon>
        <taxon>Pseudomonadati</taxon>
        <taxon>Pseudomonadota</taxon>
        <taxon>Gammaproteobacteria</taxon>
        <taxon>Alteromonadales</taxon>
        <taxon>Pseudoalteromonadaceae</taxon>
        <taxon>Pseudoalteromonas</taxon>
    </lineage>
</organism>
<comment type="caution">
    <text evidence="2">The sequence shown here is derived from an EMBL/GenBank/DDBJ whole genome shotgun (WGS) entry which is preliminary data.</text>
</comment>
<accession>A0ABR9DWL6</accession>
<dbReference type="Proteomes" id="UP000648482">
    <property type="component" value="Unassembled WGS sequence"/>
</dbReference>
<proteinExistence type="predicted"/>
<sequence>MSEIKIWVMPIILIARSQKVGRQEKLAWIVACLFISWFCLLLFMLIAPLKPNDK</sequence>
<name>A0ABR9DWL6_9GAMM</name>
<feature type="transmembrane region" description="Helical" evidence="1">
    <location>
        <begin position="26"/>
        <end position="47"/>
    </location>
</feature>
<evidence type="ECO:0000256" key="1">
    <source>
        <dbReference type="SAM" id="Phobius"/>
    </source>
</evidence>
<keyword evidence="1" id="KW-0812">Transmembrane</keyword>
<evidence type="ECO:0000313" key="3">
    <source>
        <dbReference type="Proteomes" id="UP000648482"/>
    </source>
</evidence>
<gene>
    <name evidence="2" type="ORF">PALI_a3553</name>
</gene>
<keyword evidence="1" id="KW-1133">Transmembrane helix</keyword>
<keyword evidence="1" id="KW-0472">Membrane</keyword>
<reference evidence="2 3" key="1">
    <citation type="submission" date="2015-06" db="EMBL/GenBank/DDBJ databases">
        <title>Genome sequence of Pseudoalteromonas aliena.</title>
        <authorList>
            <person name="Xie B.-B."/>
            <person name="Rong J.-C."/>
            <person name="Qin Q.-L."/>
            <person name="Zhang Y.-Z."/>
        </authorList>
    </citation>
    <scope>NUCLEOTIDE SEQUENCE [LARGE SCALE GENOMIC DNA]</scope>
    <source>
        <strain evidence="2 3">SW19</strain>
    </source>
</reference>
<dbReference type="EMBL" id="AQGU01000024">
    <property type="protein sequence ID" value="MBE0358758.1"/>
    <property type="molecule type" value="Genomic_DNA"/>
</dbReference>
<evidence type="ECO:0000313" key="2">
    <source>
        <dbReference type="EMBL" id="MBE0358758.1"/>
    </source>
</evidence>